<dbReference type="Pfam" id="PF00078">
    <property type="entry name" value="RVT_1"/>
    <property type="match status" value="1"/>
</dbReference>
<name>A0A9P0ZV91_CUSEU</name>
<protein>
    <recommendedName>
        <fullName evidence="1">Reverse transcriptase domain-containing protein</fullName>
    </recommendedName>
</protein>
<accession>A0A9P0ZV91</accession>
<evidence type="ECO:0000313" key="2">
    <source>
        <dbReference type="EMBL" id="CAH9116346.1"/>
    </source>
</evidence>
<comment type="caution">
    <text evidence="2">The sequence shown here is derived from an EMBL/GenBank/DDBJ whole genome shotgun (WGS) entry which is preliminary data.</text>
</comment>
<evidence type="ECO:0000259" key="1">
    <source>
        <dbReference type="PROSITE" id="PS50878"/>
    </source>
</evidence>
<dbReference type="PANTHER" id="PTHR33116:SF84">
    <property type="entry name" value="RNA-DIRECTED DNA POLYMERASE"/>
    <property type="match status" value="1"/>
</dbReference>
<dbReference type="AlphaFoldDB" id="A0A9P0ZV91"/>
<dbReference type="EMBL" id="CAMAPE010000070">
    <property type="protein sequence ID" value="CAH9116346.1"/>
    <property type="molecule type" value="Genomic_DNA"/>
</dbReference>
<sequence length="427" mass="48288">MEFFSSEKLLKQVNHMIIALILKTNHAPKVSDYRPISCTNVVYKIITKILANRIAPCLPAFVDPAQGAFVHGRLMFDKNFLAQDLVRGYTRKRISPRSMIKVDLRKAYDTISWTFLENILIGLGFHPRFIGRIMECVTNASFSISLNGSLFGWFKSKRGIRQGDLMSPLLFVLCLEYFSRLVKMKTKVSKFNYHPLCSSLSITHLAFADDLMLFSRGDVHSINILMKALEEFGDTSGLKINHGKSNIFIGGVADYDIANILYLVDFGRGTFPVKYLGIPLASLWVSVAQYSPLLDTITEFLNAWNAKCISYAGKLELIRSVVQGVQSFWLQVFPIPQAILDRIVSICRIFLWGGKYAKVSWDDICLPKNEGGLGIHCAKVWNEALLARTFWNIHKNEDTLWSDGLIAFILKEKVCEIFLHTIGTPSL</sequence>
<organism evidence="2 3">
    <name type="scientific">Cuscuta europaea</name>
    <name type="common">European dodder</name>
    <dbReference type="NCBI Taxonomy" id="41803"/>
    <lineage>
        <taxon>Eukaryota</taxon>
        <taxon>Viridiplantae</taxon>
        <taxon>Streptophyta</taxon>
        <taxon>Embryophyta</taxon>
        <taxon>Tracheophyta</taxon>
        <taxon>Spermatophyta</taxon>
        <taxon>Magnoliopsida</taxon>
        <taxon>eudicotyledons</taxon>
        <taxon>Gunneridae</taxon>
        <taxon>Pentapetalae</taxon>
        <taxon>asterids</taxon>
        <taxon>lamiids</taxon>
        <taxon>Solanales</taxon>
        <taxon>Convolvulaceae</taxon>
        <taxon>Cuscuteae</taxon>
        <taxon>Cuscuta</taxon>
        <taxon>Cuscuta subgen. Cuscuta</taxon>
    </lineage>
</organism>
<dbReference type="SUPFAM" id="SSF56672">
    <property type="entry name" value="DNA/RNA polymerases"/>
    <property type="match status" value="1"/>
</dbReference>
<dbReference type="PROSITE" id="PS50878">
    <property type="entry name" value="RT_POL"/>
    <property type="match status" value="1"/>
</dbReference>
<feature type="domain" description="Reverse transcriptase" evidence="1">
    <location>
        <begin position="2"/>
        <end position="280"/>
    </location>
</feature>
<dbReference type="PANTHER" id="PTHR33116">
    <property type="entry name" value="REVERSE TRANSCRIPTASE ZINC-BINDING DOMAIN-CONTAINING PROTEIN-RELATED-RELATED"/>
    <property type="match status" value="1"/>
</dbReference>
<keyword evidence="3" id="KW-1185">Reference proteome</keyword>
<dbReference type="InterPro" id="IPR000477">
    <property type="entry name" value="RT_dom"/>
</dbReference>
<gene>
    <name evidence="2" type="ORF">CEURO_LOCUS21112</name>
</gene>
<dbReference type="InterPro" id="IPR043502">
    <property type="entry name" value="DNA/RNA_pol_sf"/>
</dbReference>
<proteinExistence type="predicted"/>
<dbReference type="Proteomes" id="UP001152484">
    <property type="component" value="Unassembled WGS sequence"/>
</dbReference>
<dbReference type="OrthoDB" id="1938625at2759"/>
<evidence type="ECO:0000313" key="3">
    <source>
        <dbReference type="Proteomes" id="UP001152484"/>
    </source>
</evidence>
<dbReference type="CDD" id="cd01650">
    <property type="entry name" value="RT_nLTR_like"/>
    <property type="match status" value="1"/>
</dbReference>
<reference evidence="2" key="1">
    <citation type="submission" date="2022-07" db="EMBL/GenBank/DDBJ databases">
        <authorList>
            <person name="Macas J."/>
            <person name="Novak P."/>
            <person name="Neumann P."/>
        </authorList>
    </citation>
    <scope>NUCLEOTIDE SEQUENCE</scope>
</reference>